<evidence type="ECO:0000313" key="12">
    <source>
        <dbReference type="Proteomes" id="UP001574673"/>
    </source>
</evidence>
<organism evidence="11 12">
    <name type="scientific">Dentiradicibacter hellwigii</name>
    <dbReference type="NCBI Taxonomy" id="3149053"/>
    <lineage>
        <taxon>Bacteria</taxon>
        <taxon>Pseudomonadati</taxon>
        <taxon>Pseudomonadota</taxon>
        <taxon>Betaproteobacteria</taxon>
        <taxon>Rhodocyclales</taxon>
        <taxon>Rhodocyclaceae</taxon>
        <taxon>Dentiradicibacter</taxon>
    </lineage>
</organism>
<dbReference type="GO" id="GO:0008764">
    <property type="term" value="F:UDP-N-acetylmuramoylalanine-D-glutamate ligase activity"/>
    <property type="evidence" value="ECO:0007669"/>
    <property type="project" value="UniProtKB-EC"/>
</dbReference>
<evidence type="ECO:0000256" key="5">
    <source>
        <dbReference type="ARBA" id="ARBA00022741"/>
    </source>
</evidence>
<feature type="domain" description="Mur ligase C-terminal" evidence="9">
    <location>
        <begin position="338"/>
        <end position="451"/>
    </location>
</feature>
<evidence type="ECO:0000256" key="4">
    <source>
        <dbReference type="ARBA" id="ARBA00022598"/>
    </source>
</evidence>
<dbReference type="InterPro" id="IPR004101">
    <property type="entry name" value="Mur_ligase_C"/>
</dbReference>
<comment type="similarity">
    <text evidence="7">Belongs to the MurCDEF family.</text>
</comment>
<keyword evidence="7 8" id="KW-0573">Peptidoglycan synthesis</keyword>
<dbReference type="SUPFAM" id="SSF51984">
    <property type="entry name" value="MurCD N-terminal domain"/>
    <property type="match status" value="1"/>
</dbReference>
<dbReference type="HAMAP" id="MF_00639">
    <property type="entry name" value="MurD"/>
    <property type="match status" value="1"/>
</dbReference>
<dbReference type="Proteomes" id="UP001574673">
    <property type="component" value="Unassembled WGS sequence"/>
</dbReference>
<dbReference type="NCBIfam" id="TIGR01087">
    <property type="entry name" value="murD"/>
    <property type="match status" value="1"/>
</dbReference>
<dbReference type="InterPro" id="IPR036565">
    <property type="entry name" value="Mur-like_cat_sf"/>
</dbReference>
<accession>A0ABV4UBK6</accession>
<comment type="catalytic activity">
    <reaction evidence="7 8">
        <text>UDP-N-acetyl-alpha-D-muramoyl-L-alanine + D-glutamate + ATP = UDP-N-acetyl-alpha-D-muramoyl-L-alanyl-D-glutamate + ADP + phosphate + H(+)</text>
        <dbReference type="Rhea" id="RHEA:16429"/>
        <dbReference type="ChEBI" id="CHEBI:15378"/>
        <dbReference type="ChEBI" id="CHEBI:29986"/>
        <dbReference type="ChEBI" id="CHEBI:30616"/>
        <dbReference type="ChEBI" id="CHEBI:43474"/>
        <dbReference type="ChEBI" id="CHEBI:83898"/>
        <dbReference type="ChEBI" id="CHEBI:83900"/>
        <dbReference type="ChEBI" id="CHEBI:456216"/>
        <dbReference type="EC" id="6.3.2.9"/>
    </reaction>
</comment>
<dbReference type="RefSeq" id="WP_418890213.1">
    <property type="nucleotide sequence ID" value="NZ_JBEUWX010000001.1"/>
</dbReference>
<evidence type="ECO:0000256" key="2">
    <source>
        <dbReference type="ARBA" id="ARBA00004752"/>
    </source>
</evidence>
<evidence type="ECO:0000256" key="8">
    <source>
        <dbReference type="RuleBase" id="RU003664"/>
    </source>
</evidence>
<keyword evidence="3 7" id="KW-0963">Cytoplasm</keyword>
<protein>
    <recommendedName>
        <fullName evidence="7 8">UDP-N-acetylmuramoylalanine--D-glutamate ligase</fullName>
        <ecNumber evidence="7 8">6.3.2.9</ecNumber>
    </recommendedName>
    <alternativeName>
        <fullName evidence="7">D-glutamic acid-adding enzyme</fullName>
    </alternativeName>
    <alternativeName>
        <fullName evidence="7">UDP-N-acetylmuramoyl-L-alanyl-D-glutamate synthetase</fullName>
    </alternativeName>
</protein>
<dbReference type="Pfam" id="PF08245">
    <property type="entry name" value="Mur_ligase_M"/>
    <property type="match status" value="1"/>
</dbReference>
<keyword evidence="7 8" id="KW-0133">Cell shape</keyword>
<keyword evidence="12" id="KW-1185">Reference proteome</keyword>
<comment type="caution">
    <text evidence="11">The sequence shown here is derived from an EMBL/GenBank/DDBJ whole genome shotgun (WGS) entry which is preliminary data.</text>
</comment>
<evidence type="ECO:0000256" key="1">
    <source>
        <dbReference type="ARBA" id="ARBA00004496"/>
    </source>
</evidence>
<keyword evidence="7 8" id="KW-0961">Cell wall biogenesis/degradation</keyword>
<proteinExistence type="inferred from homology"/>
<dbReference type="InterPro" id="IPR036615">
    <property type="entry name" value="Mur_ligase_C_dom_sf"/>
</dbReference>
<sequence length="496" mass="52031">MRTEKMFPETPETMPADKALQGKRVLTLGLGESGLAMARWLAREGARVRVADSRAAPPNADALRASVPDAELFFGGFPEAAFAEVDLLAISPGVPVQTHAVAAAVAGGLPLVSEIELFAWGVRKYAPHSKIIAITGSNGKTTTTALTAHLLSAAGVPAVACGNISPSALDALMQALADGALPKVWVLELSSFQLETTRSLNAAAATVLNISEDHLDRYADMAAYAAAKARIFTGCRTMVVNRDDTCVAAWAGEQWAPPRRISFGLDRPSRAGDYGIADGWIVRGETRLAALADLPLTGLHNAANIMAVLALGEAFDEENGISPQRLLAGLATFSGLPHRVEKVAEIGGVAYFDDSKGTNVGATQAALQGLGRKVAIILGGEGKDQDFSLLRPALTAHARAVALIGRDARLIAEAIGEVGVPVHFCADLPQATRWCAAQAQPGDAVLLSPACASFDMFRNYAHRAEVFVAAVHALQRESKDTVAHTAVENSVKGSVR</sequence>
<comment type="subcellular location">
    <subcellularLocation>
        <location evidence="1 7 8">Cytoplasm</location>
    </subcellularLocation>
</comment>
<feature type="domain" description="Mur ligase central" evidence="10">
    <location>
        <begin position="134"/>
        <end position="311"/>
    </location>
</feature>
<feature type="binding site" evidence="7">
    <location>
        <begin position="136"/>
        <end position="142"/>
    </location>
    <ligand>
        <name>ATP</name>
        <dbReference type="ChEBI" id="CHEBI:30616"/>
    </ligand>
</feature>
<dbReference type="Pfam" id="PF21799">
    <property type="entry name" value="MurD-like_N"/>
    <property type="match status" value="1"/>
</dbReference>
<dbReference type="PANTHER" id="PTHR43692">
    <property type="entry name" value="UDP-N-ACETYLMURAMOYLALANINE--D-GLUTAMATE LIGASE"/>
    <property type="match status" value="1"/>
</dbReference>
<keyword evidence="7 8" id="KW-0131">Cell cycle</keyword>
<evidence type="ECO:0000256" key="7">
    <source>
        <dbReference type="HAMAP-Rule" id="MF_00639"/>
    </source>
</evidence>
<keyword evidence="6 7" id="KW-0067">ATP-binding</keyword>
<dbReference type="InterPro" id="IPR005762">
    <property type="entry name" value="MurD"/>
</dbReference>
<name>A0ABV4UBK6_9RHOO</name>
<reference evidence="12" key="1">
    <citation type="submission" date="2024-06" db="EMBL/GenBank/DDBJ databases">
        <title>Radixoralia hellwigii gen. nov., sp nov., isolated from a root canal in the human oral cavity.</title>
        <authorList>
            <person name="Bartsch S."/>
            <person name="Wittmer A."/>
            <person name="Schulz A.-K."/>
            <person name="Neumann-Schaal M."/>
            <person name="Wolf J."/>
            <person name="Gronow S."/>
            <person name="Tennert C."/>
            <person name="Haecker G."/>
            <person name="Cieplik F."/>
            <person name="Al-Ahmad A."/>
        </authorList>
    </citation>
    <scope>NUCLEOTIDE SEQUENCE [LARGE SCALE GENOMIC DNA]</scope>
    <source>
        <strain evidence="12">Wk13</strain>
    </source>
</reference>
<comment type="function">
    <text evidence="7 8">Cell wall formation. Catalyzes the addition of glutamate to the nucleotide precursor UDP-N-acetylmuramoyl-L-alanine (UMA).</text>
</comment>
<evidence type="ECO:0000259" key="10">
    <source>
        <dbReference type="Pfam" id="PF08245"/>
    </source>
</evidence>
<dbReference type="SUPFAM" id="SSF53244">
    <property type="entry name" value="MurD-like peptide ligases, peptide-binding domain"/>
    <property type="match status" value="1"/>
</dbReference>
<evidence type="ECO:0000259" key="9">
    <source>
        <dbReference type="Pfam" id="PF02875"/>
    </source>
</evidence>
<dbReference type="Pfam" id="PF02875">
    <property type="entry name" value="Mur_ligase_C"/>
    <property type="match status" value="1"/>
</dbReference>
<dbReference type="Gene3D" id="3.90.190.20">
    <property type="entry name" value="Mur ligase, C-terminal domain"/>
    <property type="match status" value="1"/>
</dbReference>
<keyword evidence="5 7" id="KW-0547">Nucleotide-binding</keyword>
<dbReference type="EMBL" id="JBEUWX010000001">
    <property type="protein sequence ID" value="MFA9949056.1"/>
    <property type="molecule type" value="Genomic_DNA"/>
</dbReference>
<dbReference type="Gene3D" id="3.40.50.720">
    <property type="entry name" value="NAD(P)-binding Rossmann-like Domain"/>
    <property type="match status" value="1"/>
</dbReference>
<keyword evidence="7 8" id="KW-0132">Cell division</keyword>
<keyword evidence="4 7" id="KW-0436">Ligase</keyword>
<evidence type="ECO:0000313" key="11">
    <source>
        <dbReference type="EMBL" id="MFA9949056.1"/>
    </source>
</evidence>
<evidence type="ECO:0000256" key="6">
    <source>
        <dbReference type="ARBA" id="ARBA00022840"/>
    </source>
</evidence>
<dbReference type="InterPro" id="IPR013221">
    <property type="entry name" value="Mur_ligase_cen"/>
</dbReference>
<dbReference type="EC" id="6.3.2.9" evidence="7 8"/>
<evidence type="ECO:0000256" key="3">
    <source>
        <dbReference type="ARBA" id="ARBA00022490"/>
    </source>
</evidence>
<dbReference type="Gene3D" id="3.40.1190.10">
    <property type="entry name" value="Mur-like, catalytic domain"/>
    <property type="match status" value="1"/>
</dbReference>
<dbReference type="SUPFAM" id="SSF53623">
    <property type="entry name" value="MurD-like peptide ligases, catalytic domain"/>
    <property type="match status" value="1"/>
</dbReference>
<comment type="pathway">
    <text evidence="2 7 8">Cell wall biogenesis; peptidoglycan biosynthesis.</text>
</comment>
<gene>
    <name evidence="7 11" type="primary">murD</name>
    <name evidence="11" type="ORF">ABCS64_01725</name>
</gene>
<dbReference type="PANTHER" id="PTHR43692:SF1">
    <property type="entry name" value="UDP-N-ACETYLMURAMOYLALANINE--D-GLUTAMATE LIGASE"/>
    <property type="match status" value="1"/>
</dbReference>